<accession>A0A139ABP6</accession>
<protein>
    <submittedName>
        <fullName evidence="1">Uncharacterized protein</fullName>
    </submittedName>
</protein>
<dbReference type="AlphaFoldDB" id="A0A139ABP6"/>
<reference evidence="1 2" key="1">
    <citation type="journal article" date="2015" name="Genome Biol. Evol.">
        <title>Phylogenomic analyses indicate that early fungi evolved digesting cell walls of algal ancestors of land plants.</title>
        <authorList>
            <person name="Chang Y."/>
            <person name="Wang S."/>
            <person name="Sekimoto S."/>
            <person name="Aerts A.L."/>
            <person name="Choi C."/>
            <person name="Clum A."/>
            <person name="LaButti K.M."/>
            <person name="Lindquist E.A."/>
            <person name="Yee Ngan C."/>
            <person name="Ohm R.A."/>
            <person name="Salamov A.A."/>
            <person name="Grigoriev I.V."/>
            <person name="Spatafora J.W."/>
            <person name="Berbee M.L."/>
        </authorList>
    </citation>
    <scope>NUCLEOTIDE SEQUENCE [LARGE SCALE GENOMIC DNA]</scope>
    <source>
        <strain evidence="1 2">JEL478</strain>
    </source>
</reference>
<dbReference type="OrthoDB" id="9988765at2759"/>
<proteinExistence type="predicted"/>
<evidence type="ECO:0000313" key="2">
    <source>
        <dbReference type="Proteomes" id="UP000070544"/>
    </source>
</evidence>
<organism evidence="1 2">
    <name type="scientific">Gonapodya prolifera (strain JEL478)</name>
    <name type="common">Monoblepharis prolifera</name>
    <dbReference type="NCBI Taxonomy" id="1344416"/>
    <lineage>
        <taxon>Eukaryota</taxon>
        <taxon>Fungi</taxon>
        <taxon>Fungi incertae sedis</taxon>
        <taxon>Chytridiomycota</taxon>
        <taxon>Chytridiomycota incertae sedis</taxon>
        <taxon>Monoblepharidomycetes</taxon>
        <taxon>Monoblepharidales</taxon>
        <taxon>Gonapodyaceae</taxon>
        <taxon>Gonapodya</taxon>
    </lineage>
</organism>
<name>A0A139ABP6_GONPJ</name>
<evidence type="ECO:0000313" key="1">
    <source>
        <dbReference type="EMBL" id="KXS14099.1"/>
    </source>
</evidence>
<dbReference type="Proteomes" id="UP000070544">
    <property type="component" value="Unassembled WGS sequence"/>
</dbReference>
<sequence>MVADASPSIPITFPPKPLVTWVIDSFDRLLFPLTGRIVPYSLNTRRLLHQAEALSTPQDPWPDVLGGDAAHQCFMRELRYFFSVNIFASCPGSLTVLTMTALTWNINNNIPLYPCDEDELADTIQKHHGTILGQMEFLLGRELLRGLDARHAMAYDPKEAQEDGMESISGLVVMSSEDVTFYTSTASWILISQRFLGANGIFLGGDIITGGAYQIQTGSPEADPNRFHYHFLFLRVFYQLWQKNWRGAPVKRWIIKTLYYTRDLADCLTSPAILGGPKAPVAALVGCRDARDMIPSEATHVSLCAS</sequence>
<dbReference type="EMBL" id="KQ965771">
    <property type="protein sequence ID" value="KXS14099.1"/>
    <property type="molecule type" value="Genomic_DNA"/>
</dbReference>
<gene>
    <name evidence="1" type="ORF">M427DRAFT_33312</name>
</gene>
<keyword evidence="2" id="KW-1185">Reference proteome</keyword>